<name>D6PBG5_9ARCH</name>
<dbReference type="EMBL" id="GU942962">
    <property type="protein sequence ID" value="ADD93066.1"/>
    <property type="molecule type" value="Genomic_DNA"/>
</dbReference>
<organism evidence="1">
    <name type="scientific">uncultured archaeon MedDCM-OCT-S05-C10</name>
    <dbReference type="NCBI Taxonomy" id="743088"/>
    <lineage>
        <taxon>Archaea</taxon>
        <taxon>environmental samples</taxon>
    </lineage>
</organism>
<proteinExistence type="predicted"/>
<evidence type="ECO:0000313" key="1">
    <source>
        <dbReference type="EMBL" id="ADD93066.1"/>
    </source>
</evidence>
<accession>D6PBG5</accession>
<protein>
    <submittedName>
        <fullName evidence="1">Uncharacterized protein</fullName>
    </submittedName>
</protein>
<reference evidence="1" key="1">
    <citation type="journal article" date="2010" name="ISME J.">
        <title>Metagenome of the Mediterranean deep chlorophyll maximum studied by direct and fosmid library 454 pyrosequencing.</title>
        <authorList>
            <person name="Ghai R."/>
            <person name="Martin-Cuadrado A.B."/>
            <person name="Molto A.G."/>
            <person name="Heredia I.G."/>
            <person name="Cabrera R."/>
            <person name="Martin J."/>
            <person name="Verdu M."/>
            <person name="Deschamps P."/>
            <person name="Moreira D."/>
            <person name="Lopez-Garcia P."/>
            <person name="Mira A."/>
            <person name="Rodriguez-Valera F."/>
        </authorList>
    </citation>
    <scope>NUCLEOTIDE SEQUENCE</scope>
</reference>
<sequence length="225" mass="24288">MTNTSPRSIDLVHISEENYSTLREELSEAGGAVIDLGGFPNLSESVIHGLAVVASGFLPARAPVLLMDDVDHTERLLRMTAELGLAGAIVDVRTLGSAPAIAALPTVGIVLSKQKVEMSVLLRIDWTPTAADILTVVAAGMHGILAEPFIGEETPPTTVKKIATTLDADIQSREKEMRGWLQQMGAVSLSELKRHHLRANSYESAAMSGLRLEGYRQPLPMWSRK</sequence>
<dbReference type="AlphaFoldDB" id="D6PBG5"/>